<name>A0A3N1L0I8_9PROT</name>
<comment type="caution">
    <text evidence="2">The sequence shown here is derived from an EMBL/GenBank/DDBJ whole genome shotgun (WGS) entry which is preliminary data.</text>
</comment>
<dbReference type="AlphaFoldDB" id="A0A3N1L0I8"/>
<reference evidence="2 3" key="1">
    <citation type="submission" date="2018-11" db="EMBL/GenBank/DDBJ databases">
        <title>Genomic Encyclopedia of Type Strains, Phase IV (KMG-IV): sequencing the most valuable type-strain genomes for metagenomic binning, comparative biology and taxonomic classification.</title>
        <authorList>
            <person name="Goeker M."/>
        </authorList>
    </citation>
    <scope>NUCLEOTIDE SEQUENCE [LARGE SCALE GENOMIC DNA]</scope>
    <source>
        <strain evidence="2 3">DSM 5900</strain>
    </source>
</reference>
<organism evidence="2 3">
    <name type="scientific">Stella humosa</name>
    <dbReference type="NCBI Taxonomy" id="94"/>
    <lineage>
        <taxon>Bacteria</taxon>
        <taxon>Pseudomonadati</taxon>
        <taxon>Pseudomonadota</taxon>
        <taxon>Alphaproteobacteria</taxon>
        <taxon>Rhodospirillales</taxon>
        <taxon>Stellaceae</taxon>
        <taxon>Stella</taxon>
    </lineage>
</organism>
<evidence type="ECO:0000256" key="1">
    <source>
        <dbReference type="SAM" id="MobiDB-lite"/>
    </source>
</evidence>
<dbReference type="OrthoDB" id="7165680at2"/>
<dbReference type="Proteomes" id="UP000278222">
    <property type="component" value="Unassembled WGS sequence"/>
</dbReference>
<feature type="region of interest" description="Disordered" evidence="1">
    <location>
        <begin position="96"/>
        <end position="117"/>
    </location>
</feature>
<dbReference type="RefSeq" id="WP_123691774.1">
    <property type="nucleotide sequence ID" value="NZ_RJKX01000015.1"/>
</dbReference>
<evidence type="ECO:0008006" key="4">
    <source>
        <dbReference type="Google" id="ProtNLM"/>
    </source>
</evidence>
<accession>A0A3N1L0I8</accession>
<protein>
    <recommendedName>
        <fullName evidence="4">Cell division protein FtsL</fullName>
    </recommendedName>
</protein>
<keyword evidence="3" id="KW-1185">Reference proteome</keyword>
<evidence type="ECO:0000313" key="2">
    <source>
        <dbReference type="EMBL" id="ROP84108.1"/>
    </source>
</evidence>
<gene>
    <name evidence="2" type="ORF">EDC65_3456</name>
</gene>
<sequence>MIRITLAFWIGLVCALGYGVFQVKYEVQEMEARLAQLNRGIISDRQAIHVLRAEWSYLNQPTRLDQLTKRHLPLAPIAASQIGRIEDVPFRAAAAPPPATPPLARHAAPAPVPPGRAVVGAAYTTPARR</sequence>
<proteinExistence type="predicted"/>
<feature type="compositionally biased region" description="Low complexity" evidence="1">
    <location>
        <begin position="102"/>
        <end position="117"/>
    </location>
</feature>
<dbReference type="EMBL" id="RJKX01000015">
    <property type="protein sequence ID" value="ROP84108.1"/>
    <property type="molecule type" value="Genomic_DNA"/>
</dbReference>
<evidence type="ECO:0000313" key="3">
    <source>
        <dbReference type="Proteomes" id="UP000278222"/>
    </source>
</evidence>